<organism evidence="2 3">
    <name type="scientific">Propylenella binzhouense</name>
    <dbReference type="NCBI Taxonomy" id="2555902"/>
    <lineage>
        <taxon>Bacteria</taxon>
        <taxon>Pseudomonadati</taxon>
        <taxon>Pseudomonadota</taxon>
        <taxon>Alphaproteobacteria</taxon>
        <taxon>Hyphomicrobiales</taxon>
        <taxon>Propylenellaceae</taxon>
        <taxon>Propylenella</taxon>
    </lineage>
</organism>
<proteinExistence type="predicted"/>
<accession>A0A964T3Q9</accession>
<dbReference type="EMBL" id="SPKJ01000019">
    <property type="protein sequence ID" value="MYZ47650.1"/>
    <property type="molecule type" value="Genomic_DNA"/>
</dbReference>
<protein>
    <recommendedName>
        <fullName evidence="1">Recombinase zinc beta ribbon domain-containing protein</fullName>
    </recommendedName>
</protein>
<evidence type="ECO:0000259" key="1">
    <source>
        <dbReference type="Pfam" id="PF13408"/>
    </source>
</evidence>
<feature type="domain" description="Recombinase zinc beta ribbon" evidence="1">
    <location>
        <begin position="50"/>
        <end position="103"/>
    </location>
</feature>
<gene>
    <name evidence="2" type="ORF">E4O86_07985</name>
</gene>
<dbReference type="AlphaFoldDB" id="A0A964T3Q9"/>
<dbReference type="InterPro" id="IPR025827">
    <property type="entry name" value="Zn_ribbon_recom_dom"/>
</dbReference>
<name>A0A964T3Q9_9HYPH</name>
<sequence>MPQDLWDAAKARQDELAALYTRQIEASRAATRTMMAKNGGLNATHWPGTLLSGLVFCSCCGGTYAHRGQDRFACSNHVLGNGCDNARTIACEVLETRVLAGLREP</sequence>
<keyword evidence="3" id="KW-1185">Reference proteome</keyword>
<evidence type="ECO:0000313" key="2">
    <source>
        <dbReference type="EMBL" id="MYZ47650.1"/>
    </source>
</evidence>
<dbReference type="RefSeq" id="WP_161140001.1">
    <property type="nucleotide sequence ID" value="NZ_SPKJ01000019.1"/>
</dbReference>
<dbReference type="OrthoDB" id="9791494at2"/>
<comment type="caution">
    <text evidence="2">The sequence shown here is derived from an EMBL/GenBank/DDBJ whole genome shotgun (WGS) entry which is preliminary data.</text>
</comment>
<dbReference type="Pfam" id="PF13408">
    <property type="entry name" value="Zn_ribbon_recom"/>
    <property type="match status" value="1"/>
</dbReference>
<evidence type="ECO:0000313" key="3">
    <source>
        <dbReference type="Proteomes" id="UP000773614"/>
    </source>
</evidence>
<reference evidence="2" key="1">
    <citation type="submission" date="2019-03" db="EMBL/GenBank/DDBJ databases">
        <title>Afifella sp. nov., isolated from activated sludge.</title>
        <authorList>
            <person name="Li Q."/>
            <person name="Liu Y."/>
        </authorList>
    </citation>
    <scope>NUCLEOTIDE SEQUENCE</scope>
    <source>
        <strain evidence="2">L72</strain>
    </source>
</reference>
<dbReference type="Proteomes" id="UP000773614">
    <property type="component" value="Unassembled WGS sequence"/>
</dbReference>